<dbReference type="HOGENOM" id="CLU_055690_4_2_4"/>
<dbReference type="InterPro" id="IPR017941">
    <property type="entry name" value="Rieske_2Fe-2S"/>
</dbReference>
<dbReference type="Pfam" id="PF00355">
    <property type="entry name" value="Rieske"/>
    <property type="match status" value="1"/>
</dbReference>
<evidence type="ECO:0000256" key="4">
    <source>
        <dbReference type="ARBA" id="ARBA00023014"/>
    </source>
</evidence>
<dbReference type="Gene3D" id="2.102.10.10">
    <property type="entry name" value="Rieske [2Fe-2S] iron-sulphur domain"/>
    <property type="match status" value="1"/>
</dbReference>
<dbReference type="GO" id="GO:0051537">
    <property type="term" value="F:2 iron, 2 sulfur cluster binding"/>
    <property type="evidence" value="ECO:0007669"/>
    <property type="project" value="UniProtKB-KW"/>
</dbReference>
<dbReference type="eggNOG" id="COG2146">
    <property type="taxonomic scope" value="Bacteria"/>
</dbReference>
<name>B1XZL8_LEPCP</name>
<dbReference type="PANTHER" id="PTHR40261">
    <property type="match status" value="1"/>
</dbReference>
<evidence type="ECO:0000313" key="6">
    <source>
        <dbReference type="EMBL" id="ACB32864.1"/>
    </source>
</evidence>
<evidence type="ECO:0000256" key="3">
    <source>
        <dbReference type="ARBA" id="ARBA00023004"/>
    </source>
</evidence>
<proteinExistence type="predicted"/>
<dbReference type="PROSITE" id="PS51296">
    <property type="entry name" value="RIESKE"/>
    <property type="match status" value="1"/>
</dbReference>
<keyword evidence="3" id="KW-0408">Iron</keyword>
<sequence>MSPVPPAQDLCPSDALAESGKAHVFDLLEYGKPVRGFVLRFEGRVVGYLNRCAHVPTELDWKEGEFLDGPREWIICSIHGATYDPRTGYCVAGPCAGRSLKPLQVQERDGRVYWYPREDLAPAFCD</sequence>
<accession>B1XZL8</accession>
<keyword evidence="7" id="KW-1185">Reference proteome</keyword>
<evidence type="ECO:0000313" key="7">
    <source>
        <dbReference type="Proteomes" id="UP000001693"/>
    </source>
</evidence>
<feature type="domain" description="Rieske" evidence="5">
    <location>
        <begin position="42"/>
        <end position="114"/>
    </location>
</feature>
<dbReference type="OrthoDB" id="9794779at2"/>
<dbReference type="CDD" id="cd03467">
    <property type="entry name" value="Rieske"/>
    <property type="match status" value="1"/>
</dbReference>
<dbReference type="PANTHER" id="PTHR40261:SF1">
    <property type="entry name" value="RIESKE DOMAIN-CONTAINING PROTEIN"/>
    <property type="match status" value="1"/>
</dbReference>
<dbReference type="STRING" id="395495.Lcho_0589"/>
<keyword evidence="4" id="KW-0411">Iron-sulfur</keyword>
<dbReference type="GO" id="GO:0046872">
    <property type="term" value="F:metal ion binding"/>
    <property type="evidence" value="ECO:0007669"/>
    <property type="project" value="UniProtKB-KW"/>
</dbReference>
<gene>
    <name evidence="6" type="ordered locus">Lcho_0589</name>
</gene>
<dbReference type="SUPFAM" id="SSF50022">
    <property type="entry name" value="ISP domain"/>
    <property type="match status" value="1"/>
</dbReference>
<evidence type="ECO:0000259" key="5">
    <source>
        <dbReference type="PROSITE" id="PS51296"/>
    </source>
</evidence>
<dbReference type="RefSeq" id="WP_012345626.1">
    <property type="nucleotide sequence ID" value="NC_010524.1"/>
</dbReference>
<evidence type="ECO:0000256" key="2">
    <source>
        <dbReference type="ARBA" id="ARBA00022723"/>
    </source>
</evidence>
<reference evidence="6 7" key="1">
    <citation type="submission" date="2008-03" db="EMBL/GenBank/DDBJ databases">
        <title>Complete sequence of Leptothrix cholodnii SP-6.</title>
        <authorList>
            <consortium name="US DOE Joint Genome Institute"/>
            <person name="Copeland A."/>
            <person name="Lucas S."/>
            <person name="Lapidus A."/>
            <person name="Glavina del Rio T."/>
            <person name="Dalin E."/>
            <person name="Tice H."/>
            <person name="Bruce D."/>
            <person name="Goodwin L."/>
            <person name="Pitluck S."/>
            <person name="Chertkov O."/>
            <person name="Brettin T."/>
            <person name="Detter J.C."/>
            <person name="Han C."/>
            <person name="Kuske C.R."/>
            <person name="Schmutz J."/>
            <person name="Larimer F."/>
            <person name="Land M."/>
            <person name="Hauser L."/>
            <person name="Kyrpides N."/>
            <person name="Lykidis A."/>
            <person name="Emerson D."/>
            <person name="Richardson P."/>
        </authorList>
    </citation>
    <scope>NUCLEOTIDE SEQUENCE [LARGE SCALE GENOMIC DNA]</scope>
    <source>
        <strain evidence="7">ATCC 51168 / LMG 8142 / SP-6</strain>
    </source>
</reference>
<dbReference type="EMBL" id="CP001013">
    <property type="protein sequence ID" value="ACB32864.1"/>
    <property type="molecule type" value="Genomic_DNA"/>
</dbReference>
<keyword evidence="2" id="KW-0479">Metal-binding</keyword>
<dbReference type="Proteomes" id="UP000001693">
    <property type="component" value="Chromosome"/>
</dbReference>
<evidence type="ECO:0000256" key="1">
    <source>
        <dbReference type="ARBA" id="ARBA00022714"/>
    </source>
</evidence>
<dbReference type="InterPro" id="IPR036922">
    <property type="entry name" value="Rieske_2Fe-2S_sf"/>
</dbReference>
<organism evidence="6 7">
    <name type="scientific">Leptothrix cholodnii (strain ATCC 51168 / LMG 8142 / SP-6)</name>
    <name type="common">Leptothrix discophora (strain SP-6)</name>
    <dbReference type="NCBI Taxonomy" id="395495"/>
    <lineage>
        <taxon>Bacteria</taxon>
        <taxon>Pseudomonadati</taxon>
        <taxon>Pseudomonadota</taxon>
        <taxon>Betaproteobacteria</taxon>
        <taxon>Burkholderiales</taxon>
        <taxon>Sphaerotilaceae</taxon>
        <taxon>Leptothrix</taxon>
    </lineage>
</organism>
<protein>
    <submittedName>
        <fullName evidence="6">Rieske (2Fe-2S) domain protein</fullName>
    </submittedName>
</protein>
<dbReference type="KEGG" id="lch:Lcho_0589"/>
<keyword evidence="1" id="KW-0001">2Fe-2S</keyword>
<dbReference type="AlphaFoldDB" id="B1XZL8"/>